<dbReference type="InterPro" id="IPR011991">
    <property type="entry name" value="ArsR-like_HTH"/>
</dbReference>
<dbReference type="InterPro" id="IPR036390">
    <property type="entry name" value="WH_DNA-bd_sf"/>
</dbReference>
<name>A0ABM6Z2B5_9ACTO</name>
<dbReference type="InterPro" id="IPR036388">
    <property type="entry name" value="WH-like_DNA-bd_sf"/>
</dbReference>
<organism evidence="1 2">
    <name type="scientific">Actinomyces lilanjuaniae</name>
    <dbReference type="NCBI Taxonomy" id="2321394"/>
    <lineage>
        <taxon>Bacteria</taxon>
        <taxon>Bacillati</taxon>
        <taxon>Actinomycetota</taxon>
        <taxon>Actinomycetes</taxon>
        <taxon>Actinomycetales</taxon>
        <taxon>Actinomycetaceae</taxon>
        <taxon>Actinomyces</taxon>
    </lineage>
</organism>
<dbReference type="SUPFAM" id="SSF46785">
    <property type="entry name" value="Winged helix' DNA-binding domain"/>
    <property type="match status" value="1"/>
</dbReference>
<dbReference type="Pfam" id="PF12840">
    <property type="entry name" value="HTH_20"/>
    <property type="match status" value="1"/>
</dbReference>
<dbReference type="CDD" id="cd00090">
    <property type="entry name" value="HTH_ARSR"/>
    <property type="match status" value="1"/>
</dbReference>
<dbReference type="EMBL" id="CP032514">
    <property type="protein sequence ID" value="AYD89388.1"/>
    <property type="molecule type" value="Genomic_DNA"/>
</dbReference>
<evidence type="ECO:0000313" key="1">
    <source>
        <dbReference type="EMBL" id="AYD89388.1"/>
    </source>
</evidence>
<protein>
    <submittedName>
        <fullName evidence="1">MarR family transcriptional regulator</fullName>
    </submittedName>
</protein>
<sequence>MHNSSLTSLPRPALNDLSARADLSAARRRVLEIVEASAEPMTAVQIADALNLHHNTVREHLDALAAAGFIAVSTRPTGKRGRPALRYSSTAPDPRQVVESYVHLLDSIAQTLDSREDARAMALEIGRLWAEHTPVVLETATAAGNTVKERMTALLPHLAMMGFAPEVNGDDIVLRSCPLVTQGHTPHSLLCTMHEGFLRAVADLDDEPSDRDPNTVPERIRVIPFAGDGCHLRANVLAAKNAEA</sequence>
<accession>A0ABM6Z2B5</accession>
<dbReference type="Proteomes" id="UP000273001">
    <property type="component" value="Chromosome"/>
</dbReference>
<keyword evidence="2" id="KW-1185">Reference proteome</keyword>
<dbReference type="Gene3D" id="1.10.10.10">
    <property type="entry name" value="Winged helix-like DNA-binding domain superfamily/Winged helix DNA-binding domain"/>
    <property type="match status" value="1"/>
</dbReference>
<reference evidence="1 2" key="1">
    <citation type="submission" date="2018-09" db="EMBL/GenBank/DDBJ databases">
        <authorList>
            <person name="Li J."/>
        </authorList>
    </citation>
    <scope>NUCLEOTIDE SEQUENCE [LARGE SCALE GENOMIC DNA]</scope>
    <source>
        <strain evidence="1 2">2129</strain>
    </source>
</reference>
<dbReference type="RefSeq" id="WP_119835877.1">
    <property type="nucleotide sequence ID" value="NZ_CP032514.1"/>
</dbReference>
<proteinExistence type="predicted"/>
<evidence type="ECO:0000313" key="2">
    <source>
        <dbReference type="Proteomes" id="UP000273001"/>
    </source>
</evidence>
<gene>
    <name evidence="1" type="ORF">D5R93_03695</name>
</gene>